<dbReference type="Proteomes" id="UP001519460">
    <property type="component" value="Unassembled WGS sequence"/>
</dbReference>
<accession>A0ABD0M6G0</accession>
<comment type="caution">
    <text evidence="2">The sequence shown here is derived from an EMBL/GenBank/DDBJ whole genome shotgun (WGS) entry which is preliminary data.</text>
</comment>
<reference evidence="2 3" key="1">
    <citation type="journal article" date="2023" name="Sci. Data">
        <title>Genome assembly of the Korean intertidal mud-creeper Batillaria attramentaria.</title>
        <authorList>
            <person name="Patra A.K."/>
            <person name="Ho P.T."/>
            <person name="Jun S."/>
            <person name="Lee S.J."/>
            <person name="Kim Y."/>
            <person name="Won Y.J."/>
        </authorList>
    </citation>
    <scope>NUCLEOTIDE SEQUENCE [LARGE SCALE GENOMIC DNA]</scope>
    <source>
        <strain evidence="2">Wonlab-2016</strain>
    </source>
</reference>
<dbReference type="AlphaFoldDB" id="A0ABD0M6G0"/>
<evidence type="ECO:0000313" key="3">
    <source>
        <dbReference type="Proteomes" id="UP001519460"/>
    </source>
</evidence>
<protein>
    <submittedName>
        <fullName evidence="2">Uncharacterized protein</fullName>
    </submittedName>
</protein>
<feature type="region of interest" description="Disordered" evidence="1">
    <location>
        <begin position="102"/>
        <end position="129"/>
    </location>
</feature>
<organism evidence="2 3">
    <name type="scientific">Batillaria attramentaria</name>
    <dbReference type="NCBI Taxonomy" id="370345"/>
    <lineage>
        <taxon>Eukaryota</taxon>
        <taxon>Metazoa</taxon>
        <taxon>Spiralia</taxon>
        <taxon>Lophotrochozoa</taxon>
        <taxon>Mollusca</taxon>
        <taxon>Gastropoda</taxon>
        <taxon>Caenogastropoda</taxon>
        <taxon>Sorbeoconcha</taxon>
        <taxon>Cerithioidea</taxon>
        <taxon>Batillariidae</taxon>
        <taxon>Batillaria</taxon>
    </lineage>
</organism>
<dbReference type="EMBL" id="JACVVK020000005">
    <property type="protein sequence ID" value="KAK7507073.1"/>
    <property type="molecule type" value="Genomic_DNA"/>
</dbReference>
<sequence length="129" mass="13961">MKLDFTHQAVMNLYHLRTLPPPPSPLPDHDTISTTSPRTFSHSTTGECVYRARTYVFVEGISTQAPTRQSGGTKRQAWVANLGPVTTLIIHDMGGKNHRCCGRGAPREQIGGYGDAKQTPREAGSGVAS</sequence>
<gene>
    <name evidence="2" type="ORF">BaRGS_00001924</name>
</gene>
<keyword evidence="3" id="KW-1185">Reference proteome</keyword>
<name>A0ABD0M6G0_9CAEN</name>
<evidence type="ECO:0000256" key="1">
    <source>
        <dbReference type="SAM" id="MobiDB-lite"/>
    </source>
</evidence>
<proteinExistence type="predicted"/>
<evidence type="ECO:0000313" key="2">
    <source>
        <dbReference type="EMBL" id="KAK7507073.1"/>
    </source>
</evidence>